<dbReference type="InterPro" id="IPR043502">
    <property type="entry name" value="DNA/RNA_pol_sf"/>
</dbReference>
<evidence type="ECO:0000256" key="3">
    <source>
        <dbReference type="ARBA" id="ARBA00023199"/>
    </source>
</evidence>
<dbReference type="Gene3D" id="3.30.70.270">
    <property type="match status" value="1"/>
</dbReference>
<organism evidence="7 8">
    <name type="scientific">Vibrio cidicii</name>
    <dbReference type="NCBI Taxonomy" id="1763883"/>
    <lineage>
        <taxon>Bacteria</taxon>
        <taxon>Pseudomonadati</taxon>
        <taxon>Pseudomonadota</taxon>
        <taxon>Gammaproteobacteria</taxon>
        <taxon>Vibrionales</taxon>
        <taxon>Vibrionaceae</taxon>
        <taxon>Vibrio</taxon>
    </lineage>
</organism>
<dbReference type="Pfam" id="PF00817">
    <property type="entry name" value="IMS"/>
    <property type="match status" value="1"/>
</dbReference>
<dbReference type="InterPro" id="IPR001126">
    <property type="entry name" value="UmuC"/>
</dbReference>
<dbReference type="GO" id="GO:0009432">
    <property type="term" value="P:SOS response"/>
    <property type="evidence" value="ECO:0007669"/>
    <property type="project" value="UniProtKB-KW"/>
</dbReference>
<dbReference type="GO" id="GO:0003887">
    <property type="term" value="F:DNA-directed DNA polymerase activity"/>
    <property type="evidence" value="ECO:0007669"/>
    <property type="project" value="TreeGrafter"/>
</dbReference>
<sequence length="419" mass="47100">MFALVDANSFYCSAETVFRPDLRDKPIIVLSNNDGCIVAANRRAKELGVPKFSPYFKIKSKCEAKGVIAFSSNYELYSDLSAKMMSVIGRFAPEQFVYSIDESFLSFQRTFPAIPCLKKHGEALRKAVWKETRLPVCVGFGTTLTLAKIANHLAKKVRSFNGVCVLDNQEKTLELLKNIDVGDVWGIGRKLSKRMQFMGINTAYDLAKYPVGLLRKDFNVEVERTARELNGQICKGWDLVKANKQQIYSTRSVGERITDVESLRQALVKHAGIASRKLREQNSLTKVMLCFAASSPFDEKPASFKTIHRFSFPTSDVTHLSQVASNAADELFKDGVRFYKIGVGLLDLSDGTMQQLDMLNENPSNDKLNAVFDSLNKKYGTDAVFIAGQGIKQEWSMKRQLLSKQYTTKWSDLPKISCR</sequence>
<dbReference type="PANTHER" id="PTHR11076:SF34">
    <property type="entry name" value="PROTEIN UMUC"/>
    <property type="match status" value="1"/>
</dbReference>
<comment type="similarity">
    <text evidence="1">Belongs to the DNA polymerase type-Y family.</text>
</comment>
<dbReference type="EMBL" id="LOMK01000001">
    <property type="protein sequence ID" value="KYN24849.1"/>
    <property type="molecule type" value="Genomic_DNA"/>
</dbReference>
<evidence type="ECO:0000256" key="1">
    <source>
        <dbReference type="ARBA" id="ARBA00010945"/>
    </source>
</evidence>
<dbReference type="InterPro" id="IPR025188">
    <property type="entry name" value="DUF4113"/>
</dbReference>
<evidence type="ECO:0000256" key="5">
    <source>
        <dbReference type="ARBA" id="ARBA00023236"/>
    </source>
</evidence>
<dbReference type="Gene3D" id="1.10.150.20">
    <property type="entry name" value="5' to 3' exonuclease, C-terminal subdomain"/>
    <property type="match status" value="1"/>
</dbReference>
<dbReference type="Pfam" id="PF11799">
    <property type="entry name" value="IMS_C"/>
    <property type="match status" value="1"/>
</dbReference>
<gene>
    <name evidence="7" type="ORF">AUQ44_03200</name>
</gene>
<dbReference type="InterPro" id="IPR017961">
    <property type="entry name" value="DNA_pol_Y-fam_little_finger"/>
</dbReference>
<dbReference type="GO" id="GO:0006281">
    <property type="term" value="P:DNA repair"/>
    <property type="evidence" value="ECO:0007669"/>
    <property type="project" value="UniProtKB-KW"/>
</dbReference>
<dbReference type="AlphaFoldDB" id="A0A151JGE0"/>
<proteinExistence type="inferred from homology"/>
<reference evidence="8" key="1">
    <citation type="submission" date="2015-12" db="EMBL/GenBank/DDBJ databases">
        <authorList>
            <person name="Tarr C.L."/>
            <person name="Gladney L.M."/>
        </authorList>
    </citation>
    <scope>NUCLEOTIDE SEQUENCE [LARGE SCALE GENOMIC DNA]</scope>
    <source>
        <strain evidence="8">2756-81</strain>
    </source>
</reference>
<protein>
    <submittedName>
        <fullName evidence="7">XRE family transcriptional regulator</fullName>
    </submittedName>
</protein>
<evidence type="ECO:0000256" key="2">
    <source>
        <dbReference type="ARBA" id="ARBA00022763"/>
    </source>
</evidence>
<comment type="caution">
    <text evidence="7">The sequence shown here is derived from an EMBL/GenBank/DDBJ whole genome shotgun (WGS) entry which is preliminary data.</text>
</comment>
<name>A0A151JGE0_9VIBR</name>
<evidence type="ECO:0000313" key="7">
    <source>
        <dbReference type="EMBL" id="KYN24849.1"/>
    </source>
</evidence>
<dbReference type="CDD" id="cd01700">
    <property type="entry name" value="PolY_Pol_V_umuC"/>
    <property type="match status" value="1"/>
</dbReference>
<feature type="domain" description="UmuC" evidence="6">
    <location>
        <begin position="2"/>
        <end position="188"/>
    </location>
</feature>
<accession>A0A151JGE0</accession>
<evidence type="ECO:0000256" key="4">
    <source>
        <dbReference type="ARBA" id="ARBA00023204"/>
    </source>
</evidence>
<dbReference type="PANTHER" id="PTHR11076">
    <property type="entry name" value="DNA REPAIR POLYMERASE UMUC / TRANSFERASE FAMILY MEMBER"/>
    <property type="match status" value="1"/>
</dbReference>
<dbReference type="PROSITE" id="PS50173">
    <property type="entry name" value="UMUC"/>
    <property type="match status" value="1"/>
</dbReference>
<dbReference type="InterPro" id="IPR043128">
    <property type="entry name" value="Rev_trsase/Diguanyl_cyclase"/>
</dbReference>
<keyword evidence="4" id="KW-0234">DNA repair</keyword>
<dbReference type="GO" id="GO:0005829">
    <property type="term" value="C:cytosol"/>
    <property type="evidence" value="ECO:0007669"/>
    <property type="project" value="TreeGrafter"/>
</dbReference>
<keyword evidence="5" id="KW-0742">SOS response</keyword>
<dbReference type="InterPro" id="IPR050116">
    <property type="entry name" value="DNA_polymerase-Y"/>
</dbReference>
<evidence type="ECO:0000259" key="6">
    <source>
        <dbReference type="PROSITE" id="PS50173"/>
    </source>
</evidence>
<keyword evidence="3" id="KW-0741">SOS mutagenesis</keyword>
<dbReference type="Proteomes" id="UP000075349">
    <property type="component" value="Unassembled WGS sequence"/>
</dbReference>
<dbReference type="Gene3D" id="3.40.1170.60">
    <property type="match status" value="1"/>
</dbReference>
<dbReference type="GO" id="GO:0003684">
    <property type="term" value="F:damaged DNA binding"/>
    <property type="evidence" value="ECO:0007669"/>
    <property type="project" value="InterPro"/>
</dbReference>
<dbReference type="SUPFAM" id="SSF56672">
    <property type="entry name" value="DNA/RNA polymerases"/>
    <property type="match status" value="1"/>
</dbReference>
<dbReference type="GO" id="GO:0042276">
    <property type="term" value="P:error-prone translesion synthesis"/>
    <property type="evidence" value="ECO:0007669"/>
    <property type="project" value="TreeGrafter"/>
</dbReference>
<dbReference type="Pfam" id="PF13438">
    <property type="entry name" value="DUF4113"/>
    <property type="match status" value="1"/>
</dbReference>
<evidence type="ECO:0000313" key="8">
    <source>
        <dbReference type="Proteomes" id="UP000075349"/>
    </source>
</evidence>
<keyword evidence="2" id="KW-0227">DNA damage</keyword>